<keyword evidence="3 4" id="KW-0175">Coiled coil</keyword>
<dbReference type="InterPro" id="IPR030190">
    <property type="entry name" value="MacA_alpha-hairpin_sf"/>
</dbReference>
<dbReference type="NCBIfam" id="TIGR01730">
    <property type="entry name" value="RND_mfp"/>
    <property type="match status" value="1"/>
</dbReference>
<comment type="similarity">
    <text evidence="2">Belongs to the membrane fusion protein (MFP) (TC 8.A.1) family.</text>
</comment>
<dbReference type="GO" id="GO:1990195">
    <property type="term" value="C:macrolide transmembrane transporter complex"/>
    <property type="evidence" value="ECO:0007669"/>
    <property type="project" value="InterPro"/>
</dbReference>
<dbReference type="InterPro" id="IPR006143">
    <property type="entry name" value="RND_pump_MFP"/>
</dbReference>
<dbReference type="Gene3D" id="6.10.140.1990">
    <property type="match status" value="1"/>
</dbReference>
<gene>
    <name evidence="7" type="primary">macA</name>
    <name evidence="7" type="ORF">HLUCCX14_02780</name>
</gene>
<accession>A0A0P7Z684</accession>
<organism evidence="7 8">
    <name type="scientific">Marinobacter excellens HL-55</name>
    <dbReference type="NCBI Taxonomy" id="1305731"/>
    <lineage>
        <taxon>Bacteria</taxon>
        <taxon>Pseudomonadati</taxon>
        <taxon>Pseudomonadota</taxon>
        <taxon>Gammaproteobacteria</taxon>
        <taxon>Pseudomonadales</taxon>
        <taxon>Marinobacteraceae</taxon>
        <taxon>Marinobacter</taxon>
    </lineage>
</organism>
<dbReference type="Gene3D" id="2.40.50.100">
    <property type="match status" value="1"/>
</dbReference>
<name>A0A0P7Z684_9GAMM</name>
<dbReference type="Pfam" id="PF25944">
    <property type="entry name" value="Beta-barrel_RND"/>
    <property type="match status" value="1"/>
</dbReference>
<dbReference type="SUPFAM" id="SSF111369">
    <property type="entry name" value="HlyD-like secretion proteins"/>
    <property type="match status" value="1"/>
</dbReference>
<dbReference type="InterPro" id="IPR058626">
    <property type="entry name" value="MdtA-like_b-barrel"/>
</dbReference>
<dbReference type="GO" id="GO:0030313">
    <property type="term" value="C:cell envelope"/>
    <property type="evidence" value="ECO:0007669"/>
    <property type="project" value="UniProtKB-SubCell"/>
</dbReference>
<feature type="domain" description="Multidrug resistance protein MdtA-like beta-barrel" evidence="6">
    <location>
        <begin position="227"/>
        <end position="301"/>
    </location>
</feature>
<comment type="caution">
    <text evidence="7">The sequence shown here is derived from an EMBL/GenBank/DDBJ whole genome shotgun (WGS) entry which is preliminary data.</text>
</comment>
<evidence type="ECO:0000259" key="5">
    <source>
        <dbReference type="Pfam" id="PF25917"/>
    </source>
</evidence>
<dbReference type="GO" id="GO:0015562">
    <property type="term" value="F:efflux transmembrane transporter activity"/>
    <property type="evidence" value="ECO:0007669"/>
    <property type="project" value="TreeGrafter"/>
</dbReference>
<dbReference type="PANTHER" id="PTHR30469">
    <property type="entry name" value="MULTIDRUG RESISTANCE PROTEIN MDTA"/>
    <property type="match status" value="1"/>
</dbReference>
<evidence type="ECO:0000256" key="3">
    <source>
        <dbReference type="ARBA" id="ARBA00023054"/>
    </source>
</evidence>
<comment type="subcellular location">
    <subcellularLocation>
        <location evidence="1">Cell membrane</location>
    </subcellularLocation>
</comment>
<reference evidence="7 8" key="1">
    <citation type="submission" date="2015-09" db="EMBL/GenBank/DDBJ databases">
        <title>Identification and resolution of microdiversity through metagenomic sequencing of parallel consortia.</title>
        <authorList>
            <person name="Nelson W.C."/>
            <person name="Romine M.F."/>
            <person name="Lindemann S.R."/>
        </authorList>
    </citation>
    <scope>NUCLEOTIDE SEQUENCE [LARGE SCALE GENOMIC DNA]</scope>
    <source>
        <strain evidence="7">HL-55</strain>
    </source>
</reference>
<dbReference type="AlphaFoldDB" id="A0A0P7Z684"/>
<dbReference type="STRING" id="1305731.GCA_000934705_01146"/>
<evidence type="ECO:0000313" key="7">
    <source>
        <dbReference type="EMBL" id="KPQ30021.1"/>
    </source>
</evidence>
<dbReference type="PANTHER" id="PTHR30469:SF33">
    <property type="entry name" value="SLR1207 PROTEIN"/>
    <property type="match status" value="1"/>
</dbReference>
<evidence type="ECO:0000313" key="8">
    <source>
        <dbReference type="Proteomes" id="UP000050416"/>
    </source>
</evidence>
<proteinExistence type="inferred from homology"/>
<feature type="domain" description="Multidrug resistance protein MdtA-like barrel-sandwich hybrid" evidence="5">
    <location>
        <begin position="65"/>
        <end position="219"/>
    </location>
</feature>
<feature type="coiled-coil region" evidence="4">
    <location>
        <begin position="106"/>
        <end position="185"/>
    </location>
</feature>
<dbReference type="EMBL" id="LJZQ01000003">
    <property type="protein sequence ID" value="KPQ30021.1"/>
    <property type="molecule type" value="Genomic_DNA"/>
</dbReference>
<evidence type="ECO:0000259" key="6">
    <source>
        <dbReference type="Pfam" id="PF25944"/>
    </source>
</evidence>
<dbReference type="PATRIC" id="fig|1305731.5.peg.2463"/>
<dbReference type="GO" id="GO:0019898">
    <property type="term" value="C:extrinsic component of membrane"/>
    <property type="evidence" value="ECO:0007669"/>
    <property type="project" value="InterPro"/>
</dbReference>
<evidence type="ECO:0000256" key="4">
    <source>
        <dbReference type="SAM" id="Coils"/>
    </source>
</evidence>
<dbReference type="Gene3D" id="2.40.30.170">
    <property type="match status" value="1"/>
</dbReference>
<dbReference type="Proteomes" id="UP000050416">
    <property type="component" value="Unassembled WGS sequence"/>
</dbReference>
<dbReference type="OrthoDB" id="9791520at2"/>
<dbReference type="GO" id="GO:1990281">
    <property type="term" value="C:efflux pump complex"/>
    <property type="evidence" value="ECO:0007669"/>
    <property type="project" value="TreeGrafter"/>
</dbReference>
<dbReference type="InterPro" id="IPR058625">
    <property type="entry name" value="MdtA-like_BSH"/>
</dbReference>
<dbReference type="Gene3D" id="2.40.420.20">
    <property type="match status" value="1"/>
</dbReference>
<evidence type="ECO:0000256" key="2">
    <source>
        <dbReference type="ARBA" id="ARBA00009477"/>
    </source>
</evidence>
<dbReference type="GO" id="GO:1990961">
    <property type="term" value="P:xenobiotic detoxification by transmembrane export across the plasma membrane"/>
    <property type="evidence" value="ECO:0007669"/>
    <property type="project" value="InterPro"/>
</dbReference>
<dbReference type="Pfam" id="PF25917">
    <property type="entry name" value="BSH_RND"/>
    <property type="match status" value="1"/>
</dbReference>
<sequence length="383" mass="41785">MAALTSSTRRWPKWPGVVVLLIVAGSSWWYLQSGANQGAPLNTIEITRGDIQQLVSATGIMEPSNYVDVGAQVSGQVETIHVRVGQTVEQGDLLAEIDPTVYVAKVDATRAQLKNQQAQIQDRNAQLKLAEIQFQRQENLFREEATTRESLQMAEASLASASAQLAMLQAQIEQTSSTLRAEEANLGYARIYAPMDGTVVSIEARQGQTLNATQTAPVLMRIADLATMRVRAQVSEADVSKIQSGMKVYFTTLGDPDSKLYGTLDYVEPTPEVTNNVVLYNALFDADNTHGRLLPNMTAQVFFVQQEALNVLRVPVSAVQGIQVQVVGTDGKTQGRDIETGLSNRVHYEVLSGLNEGDRVALITRDPRAAAANRTANFRGVLR</sequence>
<protein>
    <submittedName>
        <fullName evidence="7">Macrolide-specific efflux protein MacA</fullName>
    </submittedName>
</protein>
<evidence type="ECO:0000256" key="1">
    <source>
        <dbReference type="ARBA" id="ARBA00004236"/>
    </source>
</evidence>